<organism evidence="1 2">
    <name type="scientific">Tenacibaculum aiptasiae</name>
    <dbReference type="NCBI Taxonomy" id="426481"/>
    <lineage>
        <taxon>Bacteria</taxon>
        <taxon>Pseudomonadati</taxon>
        <taxon>Bacteroidota</taxon>
        <taxon>Flavobacteriia</taxon>
        <taxon>Flavobacteriales</taxon>
        <taxon>Flavobacteriaceae</taxon>
        <taxon>Tenacibaculum</taxon>
    </lineage>
</organism>
<comment type="caution">
    <text evidence="1">The sequence shown here is derived from an EMBL/GenBank/DDBJ whole genome shotgun (WGS) entry which is preliminary data.</text>
</comment>
<keyword evidence="2" id="KW-1185">Reference proteome</keyword>
<dbReference type="RefSeq" id="WP_150900236.1">
    <property type="nucleotide sequence ID" value="NZ_WAAU01000021.1"/>
</dbReference>
<sequence>MTEQEAKELLKHHSFTHDNYSHPKSENGFLGMLRPFNGELIESNFHELMSILKVLKNSFYKENIERELISSFWGICHFSKAWGVEEDGMLRRNNLITEKQVELLADWIDCISYAVMNLLEGADEEAFESYKHYLEKKTNA</sequence>
<accession>A0A7J5AEE5</accession>
<protein>
    <submittedName>
        <fullName evidence="1">Uncharacterized protein</fullName>
    </submittedName>
</protein>
<dbReference type="AlphaFoldDB" id="A0A7J5AEE5"/>
<evidence type="ECO:0000313" key="2">
    <source>
        <dbReference type="Proteomes" id="UP000467305"/>
    </source>
</evidence>
<dbReference type="EMBL" id="WAAU01000021">
    <property type="protein sequence ID" value="KAB1155947.1"/>
    <property type="molecule type" value="Genomic_DNA"/>
</dbReference>
<name>A0A7J5AEE5_9FLAO</name>
<dbReference type="OrthoDB" id="2678365at2"/>
<proteinExistence type="predicted"/>
<dbReference type="Proteomes" id="UP000467305">
    <property type="component" value="Unassembled WGS sequence"/>
</dbReference>
<evidence type="ECO:0000313" key="1">
    <source>
        <dbReference type="EMBL" id="KAB1155947.1"/>
    </source>
</evidence>
<reference evidence="1 2" key="1">
    <citation type="submission" date="2019-09" db="EMBL/GenBank/DDBJ databases">
        <authorList>
            <person name="Cao W.R."/>
        </authorList>
    </citation>
    <scope>NUCLEOTIDE SEQUENCE [LARGE SCALE GENOMIC DNA]</scope>
    <source>
        <strain evidence="2">a4</strain>
    </source>
</reference>
<gene>
    <name evidence="1" type="ORF">F7018_11605</name>
</gene>